<evidence type="ECO:0000256" key="2">
    <source>
        <dbReference type="ARBA" id="ARBA00022679"/>
    </source>
</evidence>
<dbReference type="GO" id="GO:0008360">
    <property type="term" value="P:regulation of cell shape"/>
    <property type="evidence" value="ECO:0007669"/>
    <property type="project" value="UniProtKB-KW"/>
</dbReference>
<organism evidence="7 8">
    <name type="scientific">candidate division WWE3 bacterium CG_4_10_14_0_2_um_filter_42_8</name>
    <dbReference type="NCBI Taxonomy" id="1975074"/>
    <lineage>
        <taxon>Bacteria</taxon>
        <taxon>Katanobacteria</taxon>
    </lineage>
</organism>
<protein>
    <submittedName>
        <fullName evidence="7">Uncharacterized protein</fullName>
    </submittedName>
</protein>
<dbReference type="EMBL" id="PFNJ01000041">
    <property type="protein sequence ID" value="PIZ43065.1"/>
    <property type="molecule type" value="Genomic_DNA"/>
</dbReference>
<sequence length="378" mass="44083">MNNNPTVRDFVNFAFRVKMKPVEIKVFDDEQKETFAKFLTISPFQNPLQSWEWGEVKTSKAWKVQRLGFYEAGKLVAIAQVLERKLIFGFTLFYIPYGPLCNWKNRTLTLEILKSLTDYLRPKSKALFLKIEPPAENSATAAEIFSRLGFTKVKKSIQPQQTAIINLAPKSETIFDNFEKDTRYSIRRAQREEVSVKHFTNPLNLQPVKEFYNLYETTAKRGKFPPRPFSQFEKIWRTMAPQNKVMISQAWFKEIILAAALILKSGKKAFLLYAGSVRDEAFKNKFPTYLLQWEIIRELKKQGFQSYDLWGVAPDSNPKHPWAGHTLFKRGFRGRETEYLGSFDLPLSPWYKIYTFLSNSRYFLAGLKNSKIKSDAKK</sequence>
<reference evidence="8" key="1">
    <citation type="submission" date="2017-09" db="EMBL/GenBank/DDBJ databases">
        <title>Depth-based differentiation of microbial function through sediment-hosted aquifers and enrichment of novel symbionts in the deep terrestrial subsurface.</title>
        <authorList>
            <person name="Probst A.J."/>
            <person name="Ladd B."/>
            <person name="Jarett J.K."/>
            <person name="Geller-Mcgrath D.E."/>
            <person name="Sieber C.M.K."/>
            <person name="Emerson J.B."/>
            <person name="Anantharaman K."/>
            <person name="Thomas B.C."/>
            <person name="Malmstrom R."/>
            <person name="Stieglmeier M."/>
            <person name="Klingl A."/>
            <person name="Woyke T."/>
            <person name="Ryan C.M."/>
            <person name="Banfield J.F."/>
        </authorList>
    </citation>
    <scope>NUCLEOTIDE SEQUENCE [LARGE SCALE GENOMIC DNA]</scope>
</reference>
<evidence type="ECO:0000256" key="6">
    <source>
        <dbReference type="ARBA" id="ARBA00023316"/>
    </source>
</evidence>
<dbReference type="PROSITE" id="PS51191">
    <property type="entry name" value="FEMABX"/>
    <property type="match status" value="1"/>
</dbReference>
<gene>
    <name evidence="7" type="ORF">COY34_01570</name>
</gene>
<accession>A0A2M7TCL4</accession>
<dbReference type="Proteomes" id="UP000230970">
    <property type="component" value="Unassembled WGS sequence"/>
</dbReference>
<keyword evidence="4" id="KW-0573">Peptidoglycan synthesis</keyword>
<evidence type="ECO:0000256" key="4">
    <source>
        <dbReference type="ARBA" id="ARBA00022984"/>
    </source>
</evidence>
<dbReference type="PANTHER" id="PTHR36174">
    <property type="entry name" value="LIPID II:GLYCINE GLYCYLTRANSFERASE"/>
    <property type="match status" value="1"/>
</dbReference>
<dbReference type="AlphaFoldDB" id="A0A2M7TCL4"/>
<dbReference type="InterPro" id="IPR016181">
    <property type="entry name" value="Acyl_CoA_acyltransferase"/>
</dbReference>
<dbReference type="Gene3D" id="3.40.630.30">
    <property type="match status" value="2"/>
</dbReference>
<dbReference type="InterPro" id="IPR050644">
    <property type="entry name" value="PG_Glycine_Bridge_Synth"/>
</dbReference>
<dbReference type="PANTHER" id="PTHR36174:SF1">
    <property type="entry name" value="LIPID II:GLYCINE GLYCYLTRANSFERASE"/>
    <property type="match status" value="1"/>
</dbReference>
<dbReference type="GO" id="GO:0071555">
    <property type="term" value="P:cell wall organization"/>
    <property type="evidence" value="ECO:0007669"/>
    <property type="project" value="UniProtKB-KW"/>
</dbReference>
<proteinExistence type="inferred from homology"/>
<name>A0A2M7TCL4_UNCKA</name>
<comment type="caution">
    <text evidence="7">The sequence shown here is derived from an EMBL/GenBank/DDBJ whole genome shotgun (WGS) entry which is preliminary data.</text>
</comment>
<dbReference type="InterPro" id="IPR003447">
    <property type="entry name" value="FEMABX"/>
</dbReference>
<keyword evidence="2" id="KW-0808">Transferase</keyword>
<comment type="similarity">
    <text evidence="1">Belongs to the FemABX family.</text>
</comment>
<keyword evidence="3" id="KW-0133">Cell shape</keyword>
<evidence type="ECO:0000256" key="1">
    <source>
        <dbReference type="ARBA" id="ARBA00009943"/>
    </source>
</evidence>
<evidence type="ECO:0000313" key="8">
    <source>
        <dbReference type="Proteomes" id="UP000230970"/>
    </source>
</evidence>
<dbReference type="SUPFAM" id="SSF55729">
    <property type="entry name" value="Acyl-CoA N-acyltransferases (Nat)"/>
    <property type="match status" value="2"/>
</dbReference>
<evidence type="ECO:0000256" key="5">
    <source>
        <dbReference type="ARBA" id="ARBA00023315"/>
    </source>
</evidence>
<keyword evidence="6" id="KW-0961">Cell wall biogenesis/degradation</keyword>
<dbReference type="GO" id="GO:0016755">
    <property type="term" value="F:aminoacyltransferase activity"/>
    <property type="evidence" value="ECO:0007669"/>
    <property type="project" value="InterPro"/>
</dbReference>
<dbReference type="Pfam" id="PF02388">
    <property type="entry name" value="FemAB"/>
    <property type="match status" value="2"/>
</dbReference>
<dbReference type="GO" id="GO:0009252">
    <property type="term" value="P:peptidoglycan biosynthetic process"/>
    <property type="evidence" value="ECO:0007669"/>
    <property type="project" value="UniProtKB-KW"/>
</dbReference>
<evidence type="ECO:0000313" key="7">
    <source>
        <dbReference type="EMBL" id="PIZ43065.1"/>
    </source>
</evidence>
<evidence type="ECO:0000256" key="3">
    <source>
        <dbReference type="ARBA" id="ARBA00022960"/>
    </source>
</evidence>
<keyword evidence="5" id="KW-0012">Acyltransferase</keyword>